<keyword evidence="10 11" id="KW-0472">Membrane</keyword>
<dbReference type="InterPro" id="IPR005467">
    <property type="entry name" value="His_kinase_dom"/>
</dbReference>
<keyword evidence="8 11" id="KW-1133">Transmembrane helix</keyword>
<evidence type="ECO:0000256" key="2">
    <source>
        <dbReference type="ARBA" id="ARBA00004370"/>
    </source>
</evidence>
<dbReference type="SUPFAM" id="SSF55874">
    <property type="entry name" value="ATPase domain of HSP90 chaperone/DNA topoisomerase II/histidine kinase"/>
    <property type="match status" value="1"/>
</dbReference>
<dbReference type="InterPro" id="IPR036097">
    <property type="entry name" value="HisK_dim/P_sf"/>
</dbReference>
<feature type="domain" description="HAMP" evidence="13">
    <location>
        <begin position="188"/>
        <end position="239"/>
    </location>
</feature>
<organism evidence="14 15">
    <name type="scientific">Roseateles chitinivorans</name>
    <dbReference type="NCBI Taxonomy" id="2917965"/>
    <lineage>
        <taxon>Bacteria</taxon>
        <taxon>Pseudomonadati</taxon>
        <taxon>Pseudomonadota</taxon>
        <taxon>Betaproteobacteria</taxon>
        <taxon>Burkholderiales</taxon>
        <taxon>Sphaerotilaceae</taxon>
        <taxon>Roseateles</taxon>
    </lineage>
</organism>
<proteinExistence type="predicted"/>
<dbReference type="GO" id="GO:0005886">
    <property type="term" value="C:plasma membrane"/>
    <property type="evidence" value="ECO:0007669"/>
    <property type="project" value="TreeGrafter"/>
</dbReference>
<dbReference type="Pfam" id="PF02518">
    <property type="entry name" value="HATPase_c"/>
    <property type="match status" value="1"/>
</dbReference>
<dbReference type="SMART" id="SM00387">
    <property type="entry name" value="HATPase_c"/>
    <property type="match status" value="1"/>
</dbReference>
<dbReference type="InterPro" id="IPR036890">
    <property type="entry name" value="HATPase_C_sf"/>
</dbReference>
<accession>A0A2G9CCA9</accession>
<dbReference type="InterPro" id="IPR003661">
    <property type="entry name" value="HisK_dim/P_dom"/>
</dbReference>
<evidence type="ECO:0000256" key="11">
    <source>
        <dbReference type="SAM" id="Phobius"/>
    </source>
</evidence>
<dbReference type="PROSITE" id="PS50109">
    <property type="entry name" value="HIS_KIN"/>
    <property type="match status" value="1"/>
</dbReference>
<feature type="transmembrane region" description="Helical" evidence="11">
    <location>
        <begin position="164"/>
        <end position="186"/>
    </location>
</feature>
<dbReference type="InterPro" id="IPR004358">
    <property type="entry name" value="Sig_transdc_His_kin-like_C"/>
</dbReference>
<evidence type="ECO:0000256" key="10">
    <source>
        <dbReference type="ARBA" id="ARBA00023136"/>
    </source>
</evidence>
<dbReference type="Pfam" id="PF00512">
    <property type="entry name" value="HisKA"/>
    <property type="match status" value="1"/>
</dbReference>
<dbReference type="InterPro" id="IPR050428">
    <property type="entry name" value="TCS_sensor_his_kinase"/>
</dbReference>
<dbReference type="PANTHER" id="PTHR45436">
    <property type="entry name" value="SENSOR HISTIDINE KINASE YKOH"/>
    <property type="match status" value="1"/>
</dbReference>
<dbReference type="Gene3D" id="1.10.287.130">
    <property type="match status" value="1"/>
</dbReference>
<evidence type="ECO:0000256" key="5">
    <source>
        <dbReference type="ARBA" id="ARBA00022679"/>
    </source>
</evidence>
<dbReference type="OrthoDB" id="8583694at2"/>
<dbReference type="AlphaFoldDB" id="A0A2G9CCA9"/>
<dbReference type="EC" id="2.7.13.3" evidence="3"/>
<evidence type="ECO:0000259" key="12">
    <source>
        <dbReference type="PROSITE" id="PS50109"/>
    </source>
</evidence>
<dbReference type="Pfam" id="PF08521">
    <property type="entry name" value="2CSK_N"/>
    <property type="match status" value="1"/>
</dbReference>
<evidence type="ECO:0000256" key="8">
    <source>
        <dbReference type="ARBA" id="ARBA00022989"/>
    </source>
</evidence>
<comment type="catalytic activity">
    <reaction evidence="1">
        <text>ATP + protein L-histidine = ADP + protein N-phospho-L-histidine.</text>
        <dbReference type="EC" id="2.7.13.3"/>
    </reaction>
</comment>
<keyword evidence="4" id="KW-0597">Phosphoprotein</keyword>
<dbReference type="CDD" id="cd00082">
    <property type="entry name" value="HisKA"/>
    <property type="match status" value="1"/>
</dbReference>
<gene>
    <name evidence="14" type="ORF">CS062_06305</name>
</gene>
<keyword evidence="15" id="KW-1185">Reference proteome</keyword>
<evidence type="ECO:0000313" key="14">
    <source>
        <dbReference type="EMBL" id="PIM54078.1"/>
    </source>
</evidence>
<comment type="caution">
    <text evidence="14">The sequence shown here is derived from an EMBL/GenBank/DDBJ whole genome shotgun (WGS) entry which is preliminary data.</text>
</comment>
<protein>
    <recommendedName>
        <fullName evidence="3">histidine kinase</fullName>
        <ecNumber evidence="3">2.7.13.3</ecNumber>
    </recommendedName>
</protein>
<evidence type="ECO:0000256" key="6">
    <source>
        <dbReference type="ARBA" id="ARBA00022692"/>
    </source>
</evidence>
<dbReference type="CDD" id="cd00075">
    <property type="entry name" value="HATPase"/>
    <property type="match status" value="1"/>
</dbReference>
<dbReference type="GO" id="GO:0000155">
    <property type="term" value="F:phosphorelay sensor kinase activity"/>
    <property type="evidence" value="ECO:0007669"/>
    <property type="project" value="InterPro"/>
</dbReference>
<keyword evidence="6 11" id="KW-0812">Transmembrane</keyword>
<evidence type="ECO:0000256" key="4">
    <source>
        <dbReference type="ARBA" id="ARBA00022553"/>
    </source>
</evidence>
<feature type="transmembrane region" description="Helical" evidence="11">
    <location>
        <begin position="16"/>
        <end position="36"/>
    </location>
</feature>
<reference evidence="14 15" key="1">
    <citation type="submission" date="2017-11" db="EMBL/GenBank/DDBJ databases">
        <title>Draft genome sequence of Mitsuaria sp. HWN-4.</title>
        <authorList>
            <person name="Gundlapally S.R."/>
        </authorList>
    </citation>
    <scope>NUCLEOTIDE SEQUENCE [LARGE SCALE GENOMIC DNA]</scope>
    <source>
        <strain evidence="14 15">HWN-4</strain>
    </source>
</reference>
<evidence type="ECO:0000256" key="1">
    <source>
        <dbReference type="ARBA" id="ARBA00000085"/>
    </source>
</evidence>
<evidence type="ECO:0000256" key="9">
    <source>
        <dbReference type="ARBA" id="ARBA00023012"/>
    </source>
</evidence>
<dbReference type="InterPro" id="IPR013727">
    <property type="entry name" value="2CSK_N"/>
</dbReference>
<sequence>MSDRSRRRTFSLKQRLLIWLMAPVLVAVPAAGIVLYDVMHDTAISWLDQALGDTALAVASLLRERDGAVFVDVSGPTDRALRFDRTDRIYYLVLDPTGEVLFGDAQLARLQLPRRKPNEWFFTLATLNGESLRAAALGATCGRSVCQILVAETLNKRDALQRQLAVVVMLLIGGMAILLAGAGWWATYRGLRPLARLSAELEQRDLARLEPLQPDVPAELRPLIAAFNRLFERLRRASSAQQDFLANAAHQLRTPLTSLRTEIDLALLEPHDPQMEPVLKRLQGSVDRSARLATQMLSIARAEAEPGGREQPLDLRDIAAQVAEDWVPRALQSGADIEFELESAPALGQGFLLRELLANVLHNALNYAGPAPRITVRTGCDDAWSRMEVEDNGPGIPPQERERALRRFERGSESKGTGSGLGLAIALDIAQRHRGRLELLDAASGSGLRVRLSVPRTSADGAN</sequence>
<keyword evidence="9" id="KW-0902">Two-component regulatory system</keyword>
<dbReference type="PROSITE" id="PS50885">
    <property type="entry name" value="HAMP"/>
    <property type="match status" value="1"/>
</dbReference>
<evidence type="ECO:0000256" key="7">
    <source>
        <dbReference type="ARBA" id="ARBA00022777"/>
    </source>
</evidence>
<dbReference type="InterPro" id="IPR003660">
    <property type="entry name" value="HAMP_dom"/>
</dbReference>
<dbReference type="SUPFAM" id="SSF47384">
    <property type="entry name" value="Homodimeric domain of signal transducing histidine kinase"/>
    <property type="match status" value="1"/>
</dbReference>
<dbReference type="PRINTS" id="PR00344">
    <property type="entry name" value="BCTRLSENSOR"/>
</dbReference>
<dbReference type="InterPro" id="IPR003594">
    <property type="entry name" value="HATPase_dom"/>
</dbReference>
<keyword evidence="7" id="KW-0418">Kinase</keyword>
<dbReference type="RefSeq" id="WP_099860595.1">
    <property type="nucleotide sequence ID" value="NZ_PEOG01000013.1"/>
</dbReference>
<evidence type="ECO:0000259" key="13">
    <source>
        <dbReference type="PROSITE" id="PS50885"/>
    </source>
</evidence>
<dbReference type="EMBL" id="PEOG01000013">
    <property type="protein sequence ID" value="PIM54078.1"/>
    <property type="molecule type" value="Genomic_DNA"/>
</dbReference>
<evidence type="ECO:0000313" key="15">
    <source>
        <dbReference type="Proteomes" id="UP000231501"/>
    </source>
</evidence>
<name>A0A2G9CCA9_9BURK</name>
<dbReference type="PANTHER" id="PTHR45436:SF1">
    <property type="entry name" value="SENSOR PROTEIN QSEC"/>
    <property type="match status" value="1"/>
</dbReference>
<evidence type="ECO:0000256" key="3">
    <source>
        <dbReference type="ARBA" id="ARBA00012438"/>
    </source>
</evidence>
<dbReference type="Gene3D" id="3.30.565.10">
    <property type="entry name" value="Histidine kinase-like ATPase, C-terminal domain"/>
    <property type="match status" value="1"/>
</dbReference>
<dbReference type="SMART" id="SM00388">
    <property type="entry name" value="HisKA"/>
    <property type="match status" value="1"/>
</dbReference>
<keyword evidence="5" id="KW-0808">Transferase</keyword>
<comment type="subcellular location">
    <subcellularLocation>
        <location evidence="2">Membrane</location>
    </subcellularLocation>
</comment>
<dbReference type="Proteomes" id="UP000231501">
    <property type="component" value="Unassembled WGS sequence"/>
</dbReference>
<feature type="domain" description="Histidine kinase" evidence="12">
    <location>
        <begin position="247"/>
        <end position="458"/>
    </location>
</feature>